<reference evidence="1 2" key="1">
    <citation type="submission" date="2018-11" db="EMBL/GenBank/DDBJ databases">
        <title>Phylogenetic determinants of toxin gene distribution in genomes of Brevibacillus laterosporus.</title>
        <authorList>
            <person name="Glare T.R."/>
            <person name="Durrant A."/>
            <person name="Berry C."/>
            <person name="Palma L."/>
            <person name="Ormskirk M."/>
            <person name="Cox M.O."/>
        </authorList>
    </citation>
    <scope>NUCLEOTIDE SEQUENCE [LARGE SCALE GENOMIC DNA]</scope>
    <source>
        <strain evidence="1 2">1821L</strain>
    </source>
</reference>
<protein>
    <submittedName>
        <fullName evidence="1">Uncharacterized protein</fullName>
    </submittedName>
</protein>
<evidence type="ECO:0000313" key="2">
    <source>
        <dbReference type="Proteomes" id="UP000319432"/>
    </source>
</evidence>
<dbReference type="AlphaFoldDB" id="A0A518VBT1"/>
<dbReference type="Proteomes" id="UP000319432">
    <property type="component" value="Chromosome"/>
</dbReference>
<organism evidence="1 2">
    <name type="scientific">Brevibacillus laterosporus</name>
    <name type="common">Bacillus laterosporus</name>
    <dbReference type="NCBI Taxonomy" id="1465"/>
    <lineage>
        <taxon>Bacteria</taxon>
        <taxon>Bacillati</taxon>
        <taxon>Bacillota</taxon>
        <taxon>Bacilli</taxon>
        <taxon>Bacillales</taxon>
        <taxon>Paenibacillaceae</taxon>
        <taxon>Brevibacillus</taxon>
    </lineage>
</organism>
<name>A0A518VBT1_BRELA</name>
<proteinExistence type="predicted"/>
<dbReference type="EMBL" id="CP033464">
    <property type="protein sequence ID" value="QDX94439.1"/>
    <property type="molecule type" value="Genomic_DNA"/>
</dbReference>
<accession>A0A518VBT1</accession>
<sequence length="260" mass="27289">MTHFDPNLPVTPFDNPTNHLIPDYVSIATNSAVAGKADTEIGAGVYGSNPKGNGVWGVSVSSKHSGVLGENSAKGGVGVKGESEDWYGVYGTGFYGVAGVGKNIGVYAHGAELAGLFKGNVEITENLIVQGVNFRNLLQHISRLEEEVSKLLVSGSGSSTNSPRPHPNIGTKLLCPPFGSTMNLWVFGGGFQAFESVTVFITILVNNQLTNSLRFFIQANNNGSFDTTVSVFCTPGVITTFNVKAKGSSSGDSNFTEVSC</sequence>
<gene>
    <name evidence="1" type="ORF">EEL30_20415</name>
</gene>
<keyword evidence="2" id="KW-1185">Reference proteome</keyword>
<evidence type="ECO:0000313" key="1">
    <source>
        <dbReference type="EMBL" id="QDX94439.1"/>
    </source>
</evidence>